<dbReference type="Proteomes" id="UP000054564">
    <property type="component" value="Unassembled WGS sequence"/>
</dbReference>
<feature type="region of interest" description="Disordered" evidence="1">
    <location>
        <begin position="1"/>
        <end position="39"/>
    </location>
</feature>
<proteinExistence type="predicted"/>
<feature type="compositionally biased region" description="Polar residues" evidence="1">
    <location>
        <begin position="24"/>
        <end position="39"/>
    </location>
</feature>
<dbReference type="EMBL" id="AJIL01000034">
    <property type="protein sequence ID" value="KNF00788.1"/>
    <property type="molecule type" value="Genomic_DNA"/>
</dbReference>
<comment type="caution">
    <text evidence="2">The sequence shown here is derived from an EMBL/GenBank/DDBJ whole genome shotgun (WGS) entry which is preliminary data.</text>
</comment>
<evidence type="ECO:0000256" key="1">
    <source>
        <dbReference type="SAM" id="MobiDB-lite"/>
    </source>
</evidence>
<reference evidence="3" key="1">
    <citation type="submission" date="2014-03" db="EMBL/GenBank/DDBJ databases">
        <title>The Genome Sequence of Puccinia striiformis f. sp. tritici PST-78.</title>
        <authorList>
            <consortium name="The Broad Institute Genome Sequencing Platform"/>
            <person name="Cuomo C."/>
            <person name="Hulbert S."/>
            <person name="Chen X."/>
            <person name="Walker B."/>
            <person name="Young S.K."/>
            <person name="Zeng Q."/>
            <person name="Gargeya S."/>
            <person name="Fitzgerald M."/>
            <person name="Haas B."/>
            <person name="Abouelleil A."/>
            <person name="Alvarado L."/>
            <person name="Arachchi H.M."/>
            <person name="Berlin A.M."/>
            <person name="Chapman S.B."/>
            <person name="Goldberg J."/>
            <person name="Griggs A."/>
            <person name="Gujja S."/>
            <person name="Hansen M."/>
            <person name="Howarth C."/>
            <person name="Imamovic A."/>
            <person name="Larimer J."/>
            <person name="McCowan C."/>
            <person name="Montmayeur A."/>
            <person name="Murphy C."/>
            <person name="Neiman D."/>
            <person name="Pearson M."/>
            <person name="Priest M."/>
            <person name="Roberts A."/>
            <person name="Saif S."/>
            <person name="Shea T."/>
            <person name="Sisk P."/>
            <person name="Sykes S."/>
            <person name="Wortman J."/>
            <person name="Nusbaum C."/>
            <person name="Birren B."/>
        </authorList>
    </citation>
    <scope>NUCLEOTIDE SEQUENCE [LARGE SCALE GENOMIC DNA]</scope>
    <source>
        <strain evidence="3">race PST-78</strain>
    </source>
</reference>
<organism evidence="2 3">
    <name type="scientific">Puccinia striiformis f. sp. tritici PST-78</name>
    <dbReference type="NCBI Taxonomy" id="1165861"/>
    <lineage>
        <taxon>Eukaryota</taxon>
        <taxon>Fungi</taxon>
        <taxon>Dikarya</taxon>
        <taxon>Basidiomycota</taxon>
        <taxon>Pucciniomycotina</taxon>
        <taxon>Pucciniomycetes</taxon>
        <taxon>Pucciniales</taxon>
        <taxon>Pucciniaceae</taxon>
        <taxon>Puccinia</taxon>
    </lineage>
</organism>
<accession>A0A0L0VNC1</accession>
<dbReference type="AlphaFoldDB" id="A0A0L0VNC1"/>
<sequence length="93" mass="10264">MYSAVRPIGDPARDLTRARRSAQKVVSQRRPTLASSQLSRPKGTVFSVDNLPQEIKNLQPSQRNGVVFNLDDLPQELIELQLVGVATAKPVVE</sequence>
<evidence type="ECO:0000313" key="3">
    <source>
        <dbReference type="Proteomes" id="UP000054564"/>
    </source>
</evidence>
<gene>
    <name evidence="2" type="ORF">PSTG_05928</name>
</gene>
<name>A0A0L0VNC1_9BASI</name>
<keyword evidence="3" id="KW-1185">Reference proteome</keyword>
<protein>
    <submittedName>
        <fullName evidence="2">Uncharacterized protein</fullName>
    </submittedName>
</protein>
<evidence type="ECO:0000313" key="2">
    <source>
        <dbReference type="EMBL" id="KNF00788.1"/>
    </source>
</evidence>